<dbReference type="InterPro" id="IPR024975">
    <property type="entry name" value="NOV_C"/>
</dbReference>
<dbReference type="GO" id="GO:0009793">
    <property type="term" value="P:embryo development ending in seed dormancy"/>
    <property type="evidence" value="ECO:0000318"/>
    <property type="project" value="GO_Central"/>
</dbReference>
<feature type="region of interest" description="Disordered" evidence="1">
    <location>
        <begin position="1685"/>
        <end position="1747"/>
    </location>
</feature>
<feature type="domain" description="Protein NO VEIN C-terminal" evidence="2">
    <location>
        <begin position="1832"/>
        <end position="1920"/>
    </location>
</feature>
<dbReference type="Pfam" id="PF13020">
    <property type="entry name" value="NOV_C"/>
    <property type="match status" value="1"/>
</dbReference>
<evidence type="ECO:0000313" key="4">
    <source>
        <dbReference type="EMBL" id="EYU42938.1"/>
    </source>
</evidence>
<feature type="compositionally biased region" description="Polar residues" evidence="1">
    <location>
        <begin position="1768"/>
        <end position="1780"/>
    </location>
</feature>
<feature type="compositionally biased region" description="Polar residues" evidence="1">
    <location>
        <begin position="1688"/>
        <end position="1709"/>
    </location>
</feature>
<dbReference type="NCBIfam" id="NF047352">
    <property type="entry name" value="P_loop_sacsin"/>
    <property type="match status" value="1"/>
</dbReference>
<dbReference type="GO" id="GO:0010305">
    <property type="term" value="P:leaf vascular tissue pattern formation"/>
    <property type="evidence" value="ECO:0000318"/>
    <property type="project" value="GO_Central"/>
</dbReference>
<organism evidence="4 5">
    <name type="scientific">Erythranthe guttata</name>
    <name type="common">Yellow monkey flower</name>
    <name type="synonym">Mimulus guttatus</name>
    <dbReference type="NCBI Taxonomy" id="4155"/>
    <lineage>
        <taxon>Eukaryota</taxon>
        <taxon>Viridiplantae</taxon>
        <taxon>Streptophyta</taxon>
        <taxon>Embryophyta</taxon>
        <taxon>Tracheophyta</taxon>
        <taxon>Spermatophyta</taxon>
        <taxon>Magnoliopsida</taxon>
        <taxon>eudicotyledons</taxon>
        <taxon>Gunneridae</taxon>
        <taxon>Pentapetalae</taxon>
        <taxon>asterids</taxon>
        <taxon>lamiids</taxon>
        <taxon>Lamiales</taxon>
        <taxon>Phrymaceae</taxon>
        <taxon>Erythranthe</taxon>
    </lineage>
</organism>
<dbReference type="Gene3D" id="3.30.565.10">
    <property type="entry name" value="Histidine kinase-like ATPase, C-terminal domain"/>
    <property type="match status" value="1"/>
</dbReference>
<evidence type="ECO:0000313" key="5">
    <source>
        <dbReference type="Proteomes" id="UP000030748"/>
    </source>
</evidence>
<dbReference type="Proteomes" id="UP000030748">
    <property type="component" value="Unassembled WGS sequence"/>
</dbReference>
<feature type="region of interest" description="Disordered" evidence="1">
    <location>
        <begin position="1760"/>
        <end position="1780"/>
    </location>
</feature>
<dbReference type="InterPro" id="IPR058210">
    <property type="entry name" value="SACS/Nov_dom"/>
</dbReference>
<sequence length="1956" mass="218231">MQNRPTKSKEISDWNPAVSKYKAKLTPPIASIKFGMWNSTSEASQASSRQGVENTTPENHAGVFVEDILKNISAHLGTVDEFLDNENPALQKLIFFRKLYKCECWLAEQLSVKDFESLGFGDFCTFLAKHVTLLPHACQKYLLTDGTNGKPSFEACMSQHHLGIFLSQASASLSENECLSKQKVSEFLMMQFPSVCFTLLGNGSAQNTLDIMRDSKTGTGSSTVLFSATLTAHHDEKCLSDSHLTAKDALEVKTKELLCLITKGGKVLRLDHSATVESFLEVFVKGSSFQTAVKLLSLLALYGGEHKVPTSLLKCHADKALEILVKSSTEGNVGKKYLFSEITKSKSEFNKAIPLVSRFILECLGYLPEEFRTFAANLLLPGFRAIAPDASSAILAECKHKEDRLMLHELGSSLAILEWIGDCSNFCLSLSSESSDFHGEKDTSCSFTCPEDEVILSVDADRHNVEFKQDQAMANRAEVSDCSSSSDCIQHLSGLQREKDSTIVIESIRREEFGLDTNLSASESSILQKQHARLGRALHCLSQELYSQDSHFLLELVQNADDNVYPRNVEPTLSFILLEEGIVVLNNEQGFSTENIRALCDVGNSTKKGSNAGYIGKKGIGFKSVFRVTDAPEIHSNGFHIKFDKSEGEIGFVLPTIVPACDVDLFSNLVTKDTDQNDRHFWNTCIVLPFRSKFTEASATDNIVSMFSDLHPSLLLFLHRLQCIMFRNMLTNSCNIMRKEVIGDGIINISFGKEKLTWFVESRKLQAALTRHDAQMTEISIAFALEESTDGNYTPKMEQQCVFAFLPLRTYGLKFIIQGDFILPSSREEVDGDSPWNQWLLSEFPNLFISTEKSFCSLPCFENNPGKGVSAFMSFVPLVGEVHGFFSSLPRIIISKLCTSNCLLLEGDNNTWVPPHKVLRSWNEQVRTLLPDSLIAELLGLGYLHKDIILSDSLARALGIEEYGPKILLQVISSLCHTDGGIKSMGLTWLSSFLSALYEMSFQDSRQSSVDFGTDSDAINRLRKIPFIPLLNGKYGSISEGTIWLNIDAMSSKMDNEYGLEAFPNLFAELRIVDPTLFSCSIVGNLCQMLYKVGVQRLSAHEIVTVHVLPAISDEKLISENKGLMCEYLSYIMVHLQSKKEMFSPESTIKDWESQELVHLLSRVCSSGDRERCKHLLQVIDTLWDDYFSDKVTALCNIKGKLKPFKSSSLVSILNDFKWVASSVDDELHYPGDLFHDCEAVRSILGDCAPYAVPKVQNEKLPNHIGFKTRVTLGDTLSVLEVWRRSGTPFKASISQISNFYTIIWKGMATKKQEIVENLSSGAFVFVPFSSPSTTEQVVPGVLLSPKEVYWHDNTGSVDQIKIIRPKKDFDAVHQPLTKMLSNIYPDLHDLFVNDCGVNENPSLLGYVQILLELSTVTTPSQAAKSVFRVFLEWSDGLKSGILNSSDVECLKVTLERKDSTILPTSQDKWVSLHSSFGIVCWCNDEEMANEFEGLNIIDFLHLCELSDDEKETIHAKVSVVMQRLGIPSLSELITREAICYGAADSSSKTSLVSWALPYAQRYIYNAHPDRYFQLKLSGFENLNRLRIVVVEKLFFRKVIKRSKIASKQRFECNCLLQGDMLYTTPESDSHSIFMELSSFLLEGIPQLHLANFLHMITTMVESGSSNEKIEIFISNSQKMPKLPSEESVWSLQSTLGPTDNEVTPTSPRVSRMTDERRSGSKSRRKSGTNQNWPPVNWTTAPKLGSSTANVSNIQTLRWQQKGHAENTAKQTNVSSSSCESNMDAVESENVSADVVTESDDPNCELSNVTIREKLFFGMTNGRQAFSTGRKGEMVAFKHLSSKVGEKEVVKWVNEVKESGLPYDIVVGGDEEGGGEYIEVKATDSTKKDWFEISVGEWKFAVEKGESFSIAHVALLGEDKAKITMYRNPVRLCRLGQLQLAVVMVHQQKDASITHA</sequence>
<evidence type="ECO:0000259" key="2">
    <source>
        <dbReference type="Pfam" id="PF13020"/>
    </source>
</evidence>
<dbReference type="PANTHER" id="PTHR32387">
    <property type="entry name" value="WU:FJ29H11"/>
    <property type="match status" value="1"/>
</dbReference>
<dbReference type="PANTHER" id="PTHR32387:SF0">
    <property type="entry name" value="PROTEIN NO VEIN"/>
    <property type="match status" value="1"/>
</dbReference>
<feature type="domain" description="Sacsin/Nov" evidence="3">
    <location>
        <begin position="584"/>
        <end position="733"/>
    </location>
</feature>
<gene>
    <name evidence="4" type="ORF">MIMGU_mgv1a000065mg</name>
</gene>
<accession>A0A022RTB2</accession>
<dbReference type="GO" id="GO:0048364">
    <property type="term" value="P:root development"/>
    <property type="evidence" value="ECO:0000318"/>
    <property type="project" value="GO_Central"/>
</dbReference>
<dbReference type="InterPro" id="IPR052957">
    <property type="entry name" value="Auxin_embryo_med"/>
</dbReference>
<name>A0A022RTB2_ERYGU</name>
<evidence type="ECO:0000259" key="3">
    <source>
        <dbReference type="Pfam" id="PF25794"/>
    </source>
</evidence>
<keyword evidence="5" id="KW-1185">Reference proteome</keyword>
<dbReference type="eggNOG" id="ENOG502QQIR">
    <property type="taxonomic scope" value="Eukaryota"/>
</dbReference>
<protein>
    <submittedName>
        <fullName evidence="4">Uncharacterized protein</fullName>
    </submittedName>
</protein>
<dbReference type="EMBL" id="KI630271">
    <property type="protein sequence ID" value="EYU42938.1"/>
    <property type="molecule type" value="Genomic_DNA"/>
</dbReference>
<reference evidence="4 5" key="1">
    <citation type="journal article" date="2013" name="Proc. Natl. Acad. Sci. U.S.A.">
        <title>Fine-scale variation in meiotic recombination in Mimulus inferred from population shotgun sequencing.</title>
        <authorList>
            <person name="Hellsten U."/>
            <person name="Wright K.M."/>
            <person name="Jenkins J."/>
            <person name="Shu S."/>
            <person name="Yuan Y."/>
            <person name="Wessler S.R."/>
            <person name="Schmutz J."/>
            <person name="Willis J.H."/>
            <person name="Rokhsar D.S."/>
        </authorList>
    </citation>
    <scope>NUCLEOTIDE SEQUENCE [LARGE SCALE GENOMIC DNA]</scope>
    <source>
        <strain evidence="5">cv. DUN x IM62</strain>
    </source>
</reference>
<proteinExistence type="predicted"/>
<dbReference type="GO" id="GO:0005634">
    <property type="term" value="C:nucleus"/>
    <property type="evidence" value="ECO:0000318"/>
    <property type="project" value="GO_Central"/>
</dbReference>
<dbReference type="SUPFAM" id="SSF55874">
    <property type="entry name" value="ATPase domain of HSP90 chaperone/DNA topoisomerase II/histidine kinase"/>
    <property type="match status" value="1"/>
</dbReference>
<feature type="compositionally biased region" description="Polar residues" evidence="1">
    <location>
        <begin position="1729"/>
        <end position="1747"/>
    </location>
</feature>
<dbReference type="InterPro" id="IPR036890">
    <property type="entry name" value="HATPase_C_sf"/>
</dbReference>
<evidence type="ECO:0000256" key="1">
    <source>
        <dbReference type="SAM" id="MobiDB-lite"/>
    </source>
</evidence>
<dbReference type="Pfam" id="PF25794">
    <property type="entry name" value="SACS"/>
    <property type="match status" value="1"/>
</dbReference>